<proteinExistence type="predicted"/>
<sequence>MNTPEQNFAKLGLELPPAPKPLGVYKPCLVDGKYLYLSGHGTVKPDGTLIIGRIGQDLDIEQGKIAARQVGLAMLATIKANLGSLDKVKRVIKVLGMVNCVPSFERHPYVINGCSELFAAVWGEENGIGVRSAVGMGSLPDNIPVEIEALFELH</sequence>
<dbReference type="RefSeq" id="WP_338226603.1">
    <property type="nucleotide sequence ID" value="NZ_BTPE01000001.1"/>
</dbReference>
<dbReference type="InterPro" id="IPR035959">
    <property type="entry name" value="RutC-like_sf"/>
</dbReference>
<protein>
    <submittedName>
        <fullName evidence="2">RidA family protein</fullName>
    </submittedName>
</protein>
<dbReference type="Pfam" id="PF14588">
    <property type="entry name" value="YjgF_endoribonc"/>
    <property type="match status" value="1"/>
</dbReference>
<evidence type="ECO:0000259" key="1">
    <source>
        <dbReference type="Pfam" id="PF14588"/>
    </source>
</evidence>
<keyword evidence="3" id="KW-1185">Reference proteome</keyword>
<dbReference type="Proteomes" id="UP001307705">
    <property type="component" value="Unassembled WGS sequence"/>
</dbReference>
<gene>
    <name evidence="2" type="ORF">Ataiwa_00120</name>
</gene>
<comment type="caution">
    <text evidence="2">The sequence shown here is derived from an EMBL/GenBank/DDBJ whole genome shotgun (WGS) entry which is preliminary data.</text>
</comment>
<feature type="domain" description="Endoribonuclease L-PSP/chorismate mutase-like" evidence="1">
    <location>
        <begin position="9"/>
        <end position="125"/>
    </location>
</feature>
<dbReference type="Gene3D" id="3.30.1330.40">
    <property type="entry name" value="RutC-like"/>
    <property type="match status" value="1"/>
</dbReference>
<accession>A0ABQ6PWR3</accession>
<evidence type="ECO:0000313" key="2">
    <source>
        <dbReference type="EMBL" id="GMQ31740.1"/>
    </source>
</evidence>
<organism evidence="2 3">
    <name type="scientific">Algoriphagus taiwanensis</name>
    <dbReference type="NCBI Taxonomy" id="1445656"/>
    <lineage>
        <taxon>Bacteria</taxon>
        <taxon>Pseudomonadati</taxon>
        <taxon>Bacteroidota</taxon>
        <taxon>Cytophagia</taxon>
        <taxon>Cytophagales</taxon>
        <taxon>Cyclobacteriaceae</taxon>
        <taxon>Algoriphagus</taxon>
    </lineage>
</organism>
<dbReference type="InterPro" id="IPR013813">
    <property type="entry name" value="Endoribo_LPSP/chorism_mut-like"/>
</dbReference>
<dbReference type="SUPFAM" id="SSF55298">
    <property type="entry name" value="YjgF-like"/>
    <property type="match status" value="1"/>
</dbReference>
<dbReference type="PANTHER" id="PTHR43760">
    <property type="entry name" value="ENDORIBONUCLEASE-RELATED"/>
    <property type="match status" value="1"/>
</dbReference>
<name>A0ABQ6PWR3_9BACT</name>
<dbReference type="CDD" id="cd02199">
    <property type="entry name" value="YjgF_YER057c_UK114_like_1"/>
    <property type="match status" value="1"/>
</dbReference>
<dbReference type="PANTHER" id="PTHR43760:SF1">
    <property type="entry name" value="ENDORIBONUCLEASE L-PSP_CHORISMATE MUTASE-LIKE DOMAIN-CONTAINING PROTEIN"/>
    <property type="match status" value="1"/>
</dbReference>
<evidence type="ECO:0000313" key="3">
    <source>
        <dbReference type="Proteomes" id="UP001307705"/>
    </source>
</evidence>
<reference evidence="2 3" key="1">
    <citation type="submission" date="2023-08" db="EMBL/GenBank/DDBJ databases">
        <title>Draft genome sequence of Algoriphagus taiwanensis.</title>
        <authorList>
            <person name="Takatani N."/>
            <person name="Hosokawa M."/>
            <person name="Sawabe T."/>
        </authorList>
    </citation>
    <scope>NUCLEOTIDE SEQUENCE [LARGE SCALE GENOMIC DNA]</scope>
    <source>
        <strain evidence="2 3">JCM 19755</strain>
    </source>
</reference>
<dbReference type="EMBL" id="BTPE01000001">
    <property type="protein sequence ID" value="GMQ31740.1"/>
    <property type="molecule type" value="Genomic_DNA"/>
</dbReference>